<keyword evidence="2" id="KW-1185">Reference proteome</keyword>
<protein>
    <recommendedName>
        <fullName evidence="3">HhH-GPD domain-containing protein</fullName>
    </recommendedName>
</protein>
<sequence>MELKLALWEWSGRFDMEKAVCNHDSSRSVPVTISHPLNHPFLLIQVHHSSISSADEAVILEQIGRTLRISNKDERDVMEFQGRHSSARENGLGRIFRSPSFFGDAVKSILLCNCRSLDMARALCLLQPKIALDGNARLKRKRSKCSDDIGNFPSWKELLAWSWVHDKYLIKQYNILYQKLLKIKGSGPFVCSNIMMCVGFYQRIPSGSEAIRHLKQVHGKQNCSKETIGKDDEEIHGKYNPFQCYKVQNFSYYYSS</sequence>
<name>A0A5D2UC97_GOSMU</name>
<evidence type="ECO:0000313" key="2">
    <source>
        <dbReference type="Proteomes" id="UP000323597"/>
    </source>
</evidence>
<dbReference type="AlphaFoldDB" id="A0A5D2UC97"/>
<dbReference type="Proteomes" id="UP000323597">
    <property type="component" value="Chromosome D07"/>
</dbReference>
<evidence type="ECO:0000313" key="1">
    <source>
        <dbReference type="EMBL" id="TYI75211.1"/>
    </source>
</evidence>
<dbReference type="InterPro" id="IPR052054">
    <property type="entry name" value="Oxidative_DNA_repair_enzyme"/>
</dbReference>
<organism evidence="1 2">
    <name type="scientific">Gossypium mustelinum</name>
    <name type="common">Cotton</name>
    <name type="synonym">Gossypium caicoense</name>
    <dbReference type="NCBI Taxonomy" id="34275"/>
    <lineage>
        <taxon>Eukaryota</taxon>
        <taxon>Viridiplantae</taxon>
        <taxon>Streptophyta</taxon>
        <taxon>Embryophyta</taxon>
        <taxon>Tracheophyta</taxon>
        <taxon>Spermatophyta</taxon>
        <taxon>Magnoliopsida</taxon>
        <taxon>eudicotyledons</taxon>
        <taxon>Gunneridae</taxon>
        <taxon>Pentapetalae</taxon>
        <taxon>rosids</taxon>
        <taxon>malvids</taxon>
        <taxon>Malvales</taxon>
        <taxon>Malvaceae</taxon>
        <taxon>Malvoideae</taxon>
        <taxon>Gossypium</taxon>
    </lineage>
</organism>
<dbReference type="GO" id="GO:0034039">
    <property type="term" value="F:8-oxo-7,8-dihydroguanine DNA N-glycosylase activity"/>
    <property type="evidence" value="ECO:0007669"/>
    <property type="project" value="TreeGrafter"/>
</dbReference>
<dbReference type="GO" id="GO:0005634">
    <property type="term" value="C:nucleus"/>
    <property type="evidence" value="ECO:0007669"/>
    <property type="project" value="TreeGrafter"/>
</dbReference>
<dbReference type="EMBL" id="CM017655">
    <property type="protein sequence ID" value="TYI75211.1"/>
    <property type="molecule type" value="Genomic_DNA"/>
</dbReference>
<accession>A0A5D2UC97</accession>
<reference evidence="1 2" key="1">
    <citation type="submission" date="2019-07" db="EMBL/GenBank/DDBJ databases">
        <title>WGS assembly of Gossypium mustelinum.</title>
        <authorList>
            <person name="Chen Z.J."/>
            <person name="Sreedasyam A."/>
            <person name="Ando A."/>
            <person name="Song Q."/>
            <person name="De L."/>
            <person name="Hulse-Kemp A."/>
            <person name="Ding M."/>
            <person name="Ye W."/>
            <person name="Kirkbride R."/>
            <person name="Jenkins J."/>
            <person name="Plott C."/>
            <person name="Lovell J."/>
            <person name="Lin Y.-M."/>
            <person name="Vaughn R."/>
            <person name="Liu B."/>
            <person name="Li W."/>
            <person name="Simpson S."/>
            <person name="Scheffler B."/>
            <person name="Saski C."/>
            <person name="Grover C."/>
            <person name="Hu G."/>
            <person name="Conover J."/>
            <person name="Carlson J."/>
            <person name="Shu S."/>
            <person name="Boston L."/>
            <person name="Williams M."/>
            <person name="Peterson D."/>
            <person name="Mcgee K."/>
            <person name="Jones D."/>
            <person name="Wendel J."/>
            <person name="Stelly D."/>
            <person name="Grimwood J."/>
            <person name="Schmutz J."/>
        </authorList>
    </citation>
    <scope>NUCLEOTIDE SEQUENCE [LARGE SCALE GENOMIC DNA]</scope>
    <source>
        <strain evidence="1">1408120.09</strain>
    </source>
</reference>
<proteinExistence type="predicted"/>
<gene>
    <name evidence="1" type="ORF">E1A91_D07G259000v1</name>
</gene>
<dbReference type="GO" id="GO:0006285">
    <property type="term" value="P:base-excision repair, AP site formation"/>
    <property type="evidence" value="ECO:0007669"/>
    <property type="project" value="TreeGrafter"/>
</dbReference>
<dbReference type="PANTHER" id="PTHR10242">
    <property type="entry name" value="8-OXOGUANINE DNA GLYCOSYLASE"/>
    <property type="match status" value="1"/>
</dbReference>
<evidence type="ECO:0008006" key="3">
    <source>
        <dbReference type="Google" id="ProtNLM"/>
    </source>
</evidence>
<dbReference type="PANTHER" id="PTHR10242:SF7">
    <property type="entry name" value="HHH-GPD DOMAIN-CONTAINING PROTEIN"/>
    <property type="match status" value="1"/>
</dbReference>